<dbReference type="Pfam" id="PF17177">
    <property type="entry name" value="PPR_long"/>
    <property type="match status" value="1"/>
</dbReference>
<dbReference type="Proteomes" id="UP000032304">
    <property type="component" value="Chromosome 3"/>
</dbReference>
<dbReference type="InterPro" id="IPR011990">
    <property type="entry name" value="TPR-like_helical_dom_sf"/>
</dbReference>
<feature type="domain" description="PROP1-like PPR" evidence="5">
    <location>
        <begin position="354"/>
        <end position="508"/>
    </location>
</feature>
<dbReference type="InterPro" id="IPR033443">
    <property type="entry name" value="PROP1-like_PPR_dom"/>
</dbReference>
<dbReference type="eggNOG" id="KOG4197">
    <property type="taxonomic scope" value="Eukaryota"/>
</dbReference>
<dbReference type="Proteomes" id="UP000593578">
    <property type="component" value="Unassembled WGS sequence"/>
</dbReference>
<dbReference type="AlphaFoldDB" id="A0A0D2QQU3"/>
<organism evidence="6 8">
    <name type="scientific">Gossypium raimondii</name>
    <name type="common">Peruvian cotton</name>
    <name type="synonym">Gossypium klotzschianum subsp. raimondii</name>
    <dbReference type="NCBI Taxonomy" id="29730"/>
    <lineage>
        <taxon>Eukaryota</taxon>
        <taxon>Viridiplantae</taxon>
        <taxon>Streptophyta</taxon>
        <taxon>Embryophyta</taxon>
        <taxon>Tracheophyta</taxon>
        <taxon>Spermatophyta</taxon>
        <taxon>Magnoliopsida</taxon>
        <taxon>eudicotyledons</taxon>
        <taxon>Gunneridae</taxon>
        <taxon>Pentapetalae</taxon>
        <taxon>rosids</taxon>
        <taxon>malvids</taxon>
        <taxon>Malvales</taxon>
        <taxon>Malvaceae</taxon>
        <taxon>Malvoideae</taxon>
        <taxon>Gossypium</taxon>
    </lineage>
</organism>
<dbReference type="InterPro" id="IPR051240">
    <property type="entry name" value="Mito_RNA-Proc/Resp"/>
</dbReference>
<evidence type="ECO:0000259" key="5">
    <source>
        <dbReference type="Pfam" id="PF17177"/>
    </source>
</evidence>
<keyword evidence="8" id="KW-1185">Reference proteome</keyword>
<evidence type="ECO:0000313" key="8">
    <source>
        <dbReference type="Proteomes" id="UP000032304"/>
    </source>
</evidence>
<feature type="compositionally biased region" description="Polar residues" evidence="4">
    <location>
        <begin position="62"/>
        <end position="72"/>
    </location>
</feature>
<dbReference type="PANTHER" id="PTHR47933:SF26">
    <property type="entry name" value="OS03G0746400 PROTEIN"/>
    <property type="match status" value="1"/>
</dbReference>
<dbReference type="Gene3D" id="1.25.40.10">
    <property type="entry name" value="Tetratricopeptide repeat domain"/>
    <property type="match status" value="4"/>
</dbReference>
<reference evidence="7" key="3">
    <citation type="submission" date="2020-04" db="EMBL/GenBank/DDBJ databases">
        <authorList>
            <person name="Grover C.E."/>
            <person name="Arick M.A. II"/>
            <person name="Thrash A."/>
            <person name="Conover J.L."/>
            <person name="Sanders W.S."/>
            <person name="Peterson D.G."/>
            <person name="Scheffler J.A."/>
            <person name="Scheffler B.E."/>
            <person name="Wendel J.F."/>
        </authorList>
    </citation>
    <scope>NUCLEOTIDE SEQUENCE</scope>
    <source>
        <strain evidence="7">8</strain>
        <tissue evidence="7">Leaf</tissue>
    </source>
</reference>
<dbReference type="InterPro" id="IPR002885">
    <property type="entry name" value="PPR_rpt"/>
</dbReference>
<dbReference type="PANTHER" id="PTHR47933">
    <property type="entry name" value="PENTATRICOPEPTIDE REPEAT-CONTAINING PROTEIN 1, MITOCHONDRIAL"/>
    <property type="match status" value="1"/>
</dbReference>
<feature type="compositionally biased region" description="Low complexity" evidence="4">
    <location>
        <begin position="38"/>
        <end position="51"/>
    </location>
</feature>
<reference evidence="7 9" key="2">
    <citation type="journal article" date="2019" name="Genome Biol. Evol.">
        <title>Insights into the evolution of the New World diploid cottons (Gossypium, subgenus Houzingenia) based on genome sequencing.</title>
        <authorList>
            <person name="Grover C.E."/>
            <person name="Arick M.A. 2nd"/>
            <person name="Thrash A."/>
            <person name="Conover J.L."/>
            <person name="Sanders W.S."/>
            <person name="Peterson D.G."/>
            <person name="Frelichowski J.E."/>
            <person name="Scheffler J.A."/>
            <person name="Scheffler B.E."/>
            <person name="Wendel J.F."/>
        </authorList>
    </citation>
    <scope>NUCLEOTIDE SEQUENCE [LARGE SCALE GENOMIC DNA]</scope>
    <source>
        <strain evidence="7">8</strain>
        <tissue evidence="7">Leaf</tissue>
    </source>
</reference>
<dbReference type="OMA" id="RNPKKDC"/>
<feature type="repeat" description="PPR" evidence="3">
    <location>
        <begin position="376"/>
        <end position="410"/>
    </location>
</feature>
<dbReference type="NCBIfam" id="TIGR00756">
    <property type="entry name" value="PPR"/>
    <property type="match status" value="7"/>
</dbReference>
<dbReference type="GO" id="GO:0005739">
    <property type="term" value="C:mitochondrion"/>
    <property type="evidence" value="ECO:0007669"/>
    <property type="project" value="EnsemblPlants"/>
</dbReference>
<dbReference type="Gramene" id="KJB19336">
    <property type="protein sequence ID" value="KJB19336"/>
    <property type="gene ID" value="B456_003G095900"/>
</dbReference>
<evidence type="ECO:0000313" key="6">
    <source>
        <dbReference type="EMBL" id="KJB19336.1"/>
    </source>
</evidence>
<accession>A0A0D2QQU3</accession>
<evidence type="ECO:0000256" key="3">
    <source>
        <dbReference type="PROSITE-ProRule" id="PRU00708"/>
    </source>
</evidence>
<dbReference type="Pfam" id="PF01535">
    <property type="entry name" value="PPR"/>
    <property type="match status" value="2"/>
</dbReference>
<feature type="repeat" description="PPR" evidence="3">
    <location>
        <begin position="411"/>
        <end position="445"/>
    </location>
</feature>
<dbReference type="OrthoDB" id="185373at2759"/>
<comment type="similarity">
    <text evidence="1">Belongs to the PPR family. P subfamily.</text>
</comment>
<evidence type="ECO:0000313" key="9">
    <source>
        <dbReference type="Proteomes" id="UP000593578"/>
    </source>
</evidence>
<dbReference type="EMBL" id="JABEZZ010000003">
    <property type="protein sequence ID" value="MBA0582302.1"/>
    <property type="molecule type" value="Genomic_DNA"/>
</dbReference>
<dbReference type="Pfam" id="PF12854">
    <property type="entry name" value="PPR_1"/>
    <property type="match status" value="1"/>
</dbReference>
<gene>
    <name evidence="6" type="ORF">B456_003G095900</name>
    <name evidence="7" type="ORF">Gorai_024453</name>
</gene>
<evidence type="ECO:0000256" key="2">
    <source>
        <dbReference type="ARBA" id="ARBA00022737"/>
    </source>
</evidence>
<name>A0A0D2QQU3_GOSRA</name>
<evidence type="ECO:0000256" key="4">
    <source>
        <dbReference type="SAM" id="MobiDB-lite"/>
    </source>
</evidence>
<feature type="region of interest" description="Disordered" evidence="4">
    <location>
        <begin position="38"/>
        <end position="74"/>
    </location>
</feature>
<evidence type="ECO:0000256" key="1">
    <source>
        <dbReference type="ARBA" id="ARBA00007626"/>
    </source>
</evidence>
<dbReference type="Pfam" id="PF13041">
    <property type="entry name" value="PPR_2"/>
    <property type="match status" value="1"/>
</dbReference>
<evidence type="ECO:0000313" key="7">
    <source>
        <dbReference type="EMBL" id="MBA0582302.1"/>
    </source>
</evidence>
<reference evidence="6 8" key="1">
    <citation type="journal article" date="2012" name="Nature">
        <title>Repeated polyploidization of Gossypium genomes and the evolution of spinnable cotton fibres.</title>
        <authorList>
            <person name="Paterson A.H."/>
            <person name="Wendel J.F."/>
            <person name="Gundlach H."/>
            <person name="Guo H."/>
            <person name="Jenkins J."/>
            <person name="Jin D."/>
            <person name="Llewellyn D."/>
            <person name="Showmaker K.C."/>
            <person name="Shu S."/>
            <person name="Udall J."/>
            <person name="Yoo M.J."/>
            <person name="Byers R."/>
            <person name="Chen W."/>
            <person name="Doron-Faigenboim A."/>
            <person name="Duke M.V."/>
            <person name="Gong L."/>
            <person name="Grimwood J."/>
            <person name="Grover C."/>
            <person name="Grupp K."/>
            <person name="Hu G."/>
            <person name="Lee T.H."/>
            <person name="Li J."/>
            <person name="Lin L."/>
            <person name="Liu T."/>
            <person name="Marler B.S."/>
            <person name="Page J.T."/>
            <person name="Roberts A.W."/>
            <person name="Romanel E."/>
            <person name="Sanders W.S."/>
            <person name="Szadkowski E."/>
            <person name="Tan X."/>
            <person name="Tang H."/>
            <person name="Xu C."/>
            <person name="Wang J."/>
            <person name="Wang Z."/>
            <person name="Zhang D."/>
            <person name="Zhang L."/>
            <person name="Ashrafi H."/>
            <person name="Bedon F."/>
            <person name="Bowers J.E."/>
            <person name="Brubaker C.L."/>
            <person name="Chee P.W."/>
            <person name="Das S."/>
            <person name="Gingle A.R."/>
            <person name="Haigler C.H."/>
            <person name="Harker D."/>
            <person name="Hoffmann L.V."/>
            <person name="Hovav R."/>
            <person name="Jones D.C."/>
            <person name="Lemke C."/>
            <person name="Mansoor S."/>
            <person name="ur Rahman M."/>
            <person name="Rainville L.N."/>
            <person name="Rambani A."/>
            <person name="Reddy U.K."/>
            <person name="Rong J.K."/>
            <person name="Saranga Y."/>
            <person name="Scheffler B.E."/>
            <person name="Scheffler J.A."/>
            <person name="Stelly D.M."/>
            <person name="Triplett B.A."/>
            <person name="Van Deynze A."/>
            <person name="Vaslin M.F."/>
            <person name="Waghmare V.N."/>
            <person name="Walford S.A."/>
            <person name="Wright R.J."/>
            <person name="Zaki E.A."/>
            <person name="Zhang T."/>
            <person name="Dennis E.S."/>
            <person name="Mayer K.F."/>
            <person name="Peterson D.G."/>
            <person name="Rokhsar D.S."/>
            <person name="Wang X."/>
            <person name="Schmutz J."/>
        </authorList>
    </citation>
    <scope>NUCLEOTIDE SEQUENCE [LARGE SCALE GENOMIC DNA]</scope>
</reference>
<feature type="repeat" description="PPR" evidence="3">
    <location>
        <begin position="341"/>
        <end position="375"/>
    </location>
</feature>
<protein>
    <recommendedName>
        <fullName evidence="5">PROP1-like PPR domain-containing protein</fullName>
    </recommendedName>
</protein>
<dbReference type="KEGG" id="gra:105788403"/>
<feature type="repeat" description="PPR" evidence="3">
    <location>
        <begin position="271"/>
        <end position="305"/>
    </location>
</feature>
<feature type="repeat" description="PPR" evidence="3">
    <location>
        <begin position="306"/>
        <end position="340"/>
    </location>
</feature>
<dbReference type="PROSITE" id="PS51375">
    <property type="entry name" value="PPR"/>
    <property type="match status" value="6"/>
</dbReference>
<proteinExistence type="inferred from homology"/>
<sequence>MLRKHQTLSLASSSNPQRNLNVNSLKLFGFSPLFTSTSTSTNPSASPDSSLTSELPDIPSWVSKQNTGTQPSGDDDFVIPSLATWIENHPKVRLFPTKKPETPVEKITKILKCPYPSPEIVVQALNASDLSVSDVSVDQLLKRFSNSWISAYGVFIWAKTQSGYTHTPELYNLMVDGLGKAKMFDLLLDLIEEMKQLKGYINLDTIFKVMRRLANARRFSEAIEVFRRIEELGVEKDVMALNGLLDALVKGDGVEHACEAFVELKECIPLNSNTFNILVHGFCKARRLSDARKILNEMNEQGFQPCTVSFTCFIEAYCREKDFRNVDAILDEMKEKGCRPNAVTYTIIMHARGKAGEIGKALEVYDMMKKDSCLPDSSFYGSLIFILSKAGRLKDADEIFEDMVKQGVKPNALTYNTMISSSCGHSLEEKALKLLKRMEEDSCKPNISTYAPLLKMCCRKKRMKVLNFLLSHMLNNDVSIDHTTYTLLVRGLCNSGKLEQACAFFEEMVLKGMIPKGSICTMLVEKLEKEDMIEAKQKVQELVPNVKEPKITV</sequence>
<dbReference type="EMBL" id="CM001742">
    <property type="protein sequence ID" value="KJB19336.1"/>
    <property type="molecule type" value="Genomic_DNA"/>
</dbReference>
<keyword evidence="2" id="KW-0677">Repeat</keyword>
<feature type="repeat" description="PPR" evidence="3">
    <location>
        <begin position="481"/>
        <end position="515"/>
    </location>
</feature>
<dbReference type="GO" id="GO:0003729">
    <property type="term" value="F:mRNA binding"/>
    <property type="evidence" value="ECO:0007669"/>
    <property type="project" value="TreeGrafter"/>
</dbReference>